<dbReference type="Pfam" id="PF10282">
    <property type="entry name" value="Lactonase"/>
    <property type="match status" value="2"/>
</dbReference>
<proteinExistence type="inferred from homology"/>
<name>A0A4Z1A2M0_9LEPT</name>
<sequence>MNQFYLSLTYFSFCFSSCFYHPLWKPYFFPDNHTHSKQIVQYSTIFFLIQPRIWNLSASSGVEGEVIVIEGANFSSDINENKVFFADSLPAEIIEASGSRLAIKVPFGAKSGRITIQNQFGMTQSPDRFTVYRYFISFSAGSNTELYSLNMVTGELVSNSLSPFAFASNNAKFTNNGRFAYSGGFGISYISSYSVNSLNGVLSSLSANAGTTTSNPVFFAFHPSNRFLYVSNINGASVSAFQLDENTGILGKIGEFSQPCTCTLNHLAITPDGKFLYVNGNGSPEQIFGYIIDQFTGSLSNISGSPFTTGITNMEALLTEVNSKFIYSVASGSGGVIIGMEINPTTGNLSGIAGSPFTGTFNNFRAVMHPSGKYLYTVNIAGAQLAKHDINPSDGSLSSANSILSFGSNLQFVTLDPTGAYGFVNNTAGNNFYQFKVDGTTGVPSLLNSGNPYSASATPNVPEPFRIAQ</sequence>
<dbReference type="PANTHER" id="PTHR30344:SF1">
    <property type="entry name" value="6-PHOSPHOGLUCONOLACTONASE"/>
    <property type="match status" value="1"/>
</dbReference>
<organism evidence="3 4">
    <name type="scientific">Leptospira jelokensis</name>
    <dbReference type="NCBI Taxonomy" id="2484931"/>
    <lineage>
        <taxon>Bacteria</taxon>
        <taxon>Pseudomonadati</taxon>
        <taxon>Spirochaetota</taxon>
        <taxon>Spirochaetia</taxon>
        <taxon>Leptospirales</taxon>
        <taxon>Leptospiraceae</taxon>
        <taxon>Leptospira</taxon>
    </lineage>
</organism>
<keyword evidence="4" id="KW-1185">Reference proteome</keyword>
<evidence type="ECO:0000256" key="1">
    <source>
        <dbReference type="ARBA" id="ARBA00005564"/>
    </source>
</evidence>
<dbReference type="PANTHER" id="PTHR30344">
    <property type="entry name" value="6-PHOSPHOGLUCONOLACTONASE-RELATED"/>
    <property type="match status" value="1"/>
</dbReference>
<keyword evidence="2" id="KW-0313">Glucose metabolism</keyword>
<evidence type="ECO:0000256" key="2">
    <source>
        <dbReference type="ARBA" id="ARBA00022526"/>
    </source>
</evidence>
<dbReference type="Proteomes" id="UP000297567">
    <property type="component" value="Unassembled WGS sequence"/>
</dbReference>
<dbReference type="AlphaFoldDB" id="A0A4Z1A2M0"/>
<accession>A0A4Z1A2M0</accession>
<dbReference type="SUPFAM" id="SSF81296">
    <property type="entry name" value="E set domains"/>
    <property type="match status" value="1"/>
</dbReference>
<gene>
    <name evidence="3" type="ORF">EHQ62_12400</name>
</gene>
<evidence type="ECO:0000313" key="3">
    <source>
        <dbReference type="EMBL" id="TGL65368.1"/>
    </source>
</evidence>
<comment type="caution">
    <text evidence="3">The sequence shown here is derived from an EMBL/GenBank/DDBJ whole genome shotgun (WGS) entry which is preliminary data.</text>
</comment>
<keyword evidence="2" id="KW-0119">Carbohydrate metabolism</keyword>
<evidence type="ECO:0000313" key="4">
    <source>
        <dbReference type="Proteomes" id="UP000297567"/>
    </source>
</evidence>
<protein>
    <submittedName>
        <fullName evidence="3">IPT/TIG domain protein</fullName>
    </submittedName>
</protein>
<dbReference type="InterPro" id="IPR050282">
    <property type="entry name" value="Cycloisomerase_2"/>
</dbReference>
<dbReference type="InterPro" id="IPR013783">
    <property type="entry name" value="Ig-like_fold"/>
</dbReference>
<reference evidence="3" key="1">
    <citation type="journal article" date="2019" name="PLoS Negl. Trop. Dis.">
        <title>Revisiting the worldwide diversity of Leptospira species in the environment.</title>
        <authorList>
            <person name="Vincent A.T."/>
            <person name="Schiettekatte O."/>
            <person name="Bourhy P."/>
            <person name="Veyrier F.J."/>
            <person name="Picardeau M."/>
        </authorList>
    </citation>
    <scope>NUCLEOTIDE SEQUENCE [LARGE SCALE GENOMIC DNA]</scope>
    <source>
        <strain evidence="3">201702451</strain>
    </source>
</reference>
<dbReference type="RefSeq" id="WP_135643210.1">
    <property type="nucleotide sequence ID" value="NZ_RQGH01000026.1"/>
</dbReference>
<comment type="similarity">
    <text evidence="1">Belongs to the cycloisomerase 2 family.</text>
</comment>
<dbReference type="GO" id="GO:0017057">
    <property type="term" value="F:6-phosphogluconolactonase activity"/>
    <property type="evidence" value="ECO:0007669"/>
    <property type="project" value="TreeGrafter"/>
</dbReference>
<dbReference type="GO" id="GO:0006006">
    <property type="term" value="P:glucose metabolic process"/>
    <property type="evidence" value="ECO:0007669"/>
    <property type="project" value="UniProtKB-KW"/>
</dbReference>
<dbReference type="SUPFAM" id="SSF51004">
    <property type="entry name" value="C-terminal (heme d1) domain of cytochrome cd1-nitrite reductase"/>
    <property type="match status" value="1"/>
</dbReference>
<dbReference type="InterPro" id="IPR011048">
    <property type="entry name" value="Haem_d1_sf"/>
</dbReference>
<dbReference type="EMBL" id="RQGH01000026">
    <property type="protein sequence ID" value="TGL65368.1"/>
    <property type="molecule type" value="Genomic_DNA"/>
</dbReference>
<dbReference type="Gene3D" id="2.60.40.10">
    <property type="entry name" value="Immunoglobulins"/>
    <property type="match status" value="1"/>
</dbReference>
<dbReference type="Gene3D" id="2.130.10.10">
    <property type="entry name" value="YVTN repeat-like/Quinoprotein amine dehydrogenase"/>
    <property type="match status" value="3"/>
</dbReference>
<dbReference type="InterPro" id="IPR015943">
    <property type="entry name" value="WD40/YVTN_repeat-like_dom_sf"/>
</dbReference>
<dbReference type="InterPro" id="IPR014756">
    <property type="entry name" value="Ig_E-set"/>
</dbReference>
<dbReference type="InterPro" id="IPR019405">
    <property type="entry name" value="Lactonase_7-beta_prop"/>
</dbReference>